<comment type="caution">
    <text evidence="2">The sequence shown here is derived from an EMBL/GenBank/DDBJ whole genome shotgun (WGS) entry which is preliminary data.</text>
</comment>
<keyword evidence="3" id="KW-1185">Reference proteome</keyword>
<evidence type="ECO:0000313" key="2">
    <source>
        <dbReference type="EMBL" id="GBC02288.1"/>
    </source>
</evidence>
<protein>
    <submittedName>
        <fullName evidence="2">Uncharacterized protein</fullName>
    </submittedName>
</protein>
<gene>
    <name evidence="2" type="ORF">RclHR1_04540012</name>
</gene>
<organism evidence="2 3">
    <name type="scientific">Rhizophagus clarus</name>
    <dbReference type="NCBI Taxonomy" id="94130"/>
    <lineage>
        <taxon>Eukaryota</taxon>
        <taxon>Fungi</taxon>
        <taxon>Fungi incertae sedis</taxon>
        <taxon>Mucoromycota</taxon>
        <taxon>Glomeromycotina</taxon>
        <taxon>Glomeromycetes</taxon>
        <taxon>Glomerales</taxon>
        <taxon>Glomeraceae</taxon>
        <taxon>Rhizophagus</taxon>
    </lineage>
</organism>
<feature type="region of interest" description="Disordered" evidence="1">
    <location>
        <begin position="21"/>
        <end position="40"/>
    </location>
</feature>
<reference evidence="2 3" key="1">
    <citation type="submission" date="2017-11" db="EMBL/GenBank/DDBJ databases">
        <title>The genome of Rhizophagus clarus HR1 reveals common genetic basis of auxotrophy among arbuscular mycorrhizal fungi.</title>
        <authorList>
            <person name="Kobayashi Y."/>
        </authorList>
    </citation>
    <scope>NUCLEOTIDE SEQUENCE [LARGE SCALE GENOMIC DNA]</scope>
    <source>
        <strain evidence="2 3">HR1</strain>
    </source>
</reference>
<accession>A0A2Z6RHR5</accession>
<evidence type="ECO:0000313" key="3">
    <source>
        <dbReference type="Proteomes" id="UP000247702"/>
    </source>
</evidence>
<sequence>MINQIVLVHLSITDMFLDRYRKDPKPDRKTARSWEKERTRKQIHLHQPINGTINGSINTVNGRRVGTVNEQVKLLPRRTQRRIKRVNYAEKNRVTNTGKRTLLDEESEVYDNNDDEIEEMI</sequence>
<dbReference type="AlphaFoldDB" id="A0A2Z6RHR5"/>
<dbReference type="Proteomes" id="UP000247702">
    <property type="component" value="Unassembled WGS sequence"/>
</dbReference>
<proteinExistence type="predicted"/>
<name>A0A2Z6RHR5_9GLOM</name>
<evidence type="ECO:0000256" key="1">
    <source>
        <dbReference type="SAM" id="MobiDB-lite"/>
    </source>
</evidence>
<dbReference type="EMBL" id="BEXD01003820">
    <property type="protein sequence ID" value="GBC02288.1"/>
    <property type="molecule type" value="Genomic_DNA"/>
</dbReference>